<evidence type="ECO:0000313" key="3">
    <source>
        <dbReference type="Proteomes" id="UP000015105"/>
    </source>
</evidence>
<reference evidence="3" key="2">
    <citation type="journal article" date="2017" name="Nat. Plants">
        <title>The Aegilops tauschii genome reveals multiple impacts of transposons.</title>
        <authorList>
            <person name="Zhao G."/>
            <person name="Zou C."/>
            <person name="Li K."/>
            <person name="Wang K."/>
            <person name="Li T."/>
            <person name="Gao L."/>
            <person name="Zhang X."/>
            <person name="Wang H."/>
            <person name="Yang Z."/>
            <person name="Liu X."/>
            <person name="Jiang W."/>
            <person name="Mao L."/>
            <person name="Kong X."/>
            <person name="Jiao Y."/>
            <person name="Jia J."/>
        </authorList>
    </citation>
    <scope>NUCLEOTIDE SEQUENCE [LARGE SCALE GENOMIC DNA]</scope>
    <source>
        <strain evidence="3">cv. AL8/78</strain>
    </source>
</reference>
<dbReference type="AlphaFoldDB" id="A0A453F3R0"/>
<reference evidence="3" key="1">
    <citation type="journal article" date="2014" name="Science">
        <title>Ancient hybridizations among the ancestral genomes of bread wheat.</title>
        <authorList>
            <consortium name="International Wheat Genome Sequencing Consortium,"/>
            <person name="Marcussen T."/>
            <person name="Sandve S.R."/>
            <person name="Heier L."/>
            <person name="Spannagl M."/>
            <person name="Pfeifer M."/>
            <person name="Jakobsen K.S."/>
            <person name="Wulff B.B."/>
            <person name="Steuernagel B."/>
            <person name="Mayer K.F."/>
            <person name="Olsen O.A."/>
        </authorList>
    </citation>
    <scope>NUCLEOTIDE SEQUENCE [LARGE SCALE GENOMIC DNA]</scope>
    <source>
        <strain evidence="3">cv. AL8/78</strain>
    </source>
</reference>
<name>A0A453F3R0_AEGTS</name>
<sequence length="144" mass="16310">MASLSDANSTTNGGGAAATARSDLGDFFDQPDLNDEEFADIEIDEDDPEIQESVRWLALARVHTNKIFSPSAFYKEMRATWNPTQSVRFRPVGPNRFVVQASCLGDWERIMLQGPWLFRNMVVLLCPYDGFSKAEEVEFFHMPI</sequence>
<reference evidence="2" key="5">
    <citation type="journal article" date="2021" name="G3 (Bethesda)">
        <title>Aegilops tauschii genome assembly Aet v5.0 features greater sequence contiguity and improved annotation.</title>
        <authorList>
            <person name="Wang L."/>
            <person name="Zhu T."/>
            <person name="Rodriguez J.C."/>
            <person name="Deal K.R."/>
            <person name="Dubcovsky J."/>
            <person name="McGuire P.E."/>
            <person name="Lux T."/>
            <person name="Spannagl M."/>
            <person name="Mayer K.F.X."/>
            <person name="Baldrich P."/>
            <person name="Meyers B.C."/>
            <person name="Huo N."/>
            <person name="Gu Y.Q."/>
            <person name="Zhou H."/>
            <person name="Devos K.M."/>
            <person name="Bennetzen J.L."/>
            <person name="Unver T."/>
            <person name="Budak H."/>
            <person name="Gulick P.J."/>
            <person name="Galiba G."/>
            <person name="Kalapos B."/>
            <person name="Nelson D.R."/>
            <person name="Li P."/>
            <person name="You F.M."/>
            <person name="Luo M.C."/>
            <person name="Dvorak J."/>
        </authorList>
    </citation>
    <scope>NUCLEOTIDE SEQUENCE [LARGE SCALE GENOMIC DNA]</scope>
    <source>
        <strain evidence="2">cv. AL8/78</strain>
    </source>
</reference>
<protein>
    <submittedName>
        <fullName evidence="2">Uncharacterized protein</fullName>
    </submittedName>
</protein>
<dbReference type="EnsemblPlants" id="AET3Gv20562300.1">
    <property type="protein sequence ID" value="AET3Gv20562300.1"/>
    <property type="gene ID" value="AET3Gv20562300"/>
</dbReference>
<evidence type="ECO:0000313" key="2">
    <source>
        <dbReference type="EnsemblPlants" id="AET3Gv20562300.1"/>
    </source>
</evidence>
<proteinExistence type="predicted"/>
<dbReference type="Gramene" id="AET3Gv20562300.1">
    <property type="protein sequence ID" value="AET3Gv20562300.1"/>
    <property type="gene ID" value="AET3Gv20562300"/>
</dbReference>
<evidence type="ECO:0000256" key="1">
    <source>
        <dbReference type="SAM" id="MobiDB-lite"/>
    </source>
</evidence>
<organism evidence="2 3">
    <name type="scientific">Aegilops tauschii subsp. strangulata</name>
    <name type="common">Goatgrass</name>
    <dbReference type="NCBI Taxonomy" id="200361"/>
    <lineage>
        <taxon>Eukaryota</taxon>
        <taxon>Viridiplantae</taxon>
        <taxon>Streptophyta</taxon>
        <taxon>Embryophyta</taxon>
        <taxon>Tracheophyta</taxon>
        <taxon>Spermatophyta</taxon>
        <taxon>Magnoliopsida</taxon>
        <taxon>Liliopsida</taxon>
        <taxon>Poales</taxon>
        <taxon>Poaceae</taxon>
        <taxon>BOP clade</taxon>
        <taxon>Pooideae</taxon>
        <taxon>Triticodae</taxon>
        <taxon>Triticeae</taxon>
        <taxon>Triticinae</taxon>
        <taxon>Aegilops</taxon>
    </lineage>
</organism>
<reference evidence="2" key="3">
    <citation type="journal article" date="2017" name="Nature">
        <title>Genome sequence of the progenitor of the wheat D genome Aegilops tauschii.</title>
        <authorList>
            <person name="Luo M.C."/>
            <person name="Gu Y.Q."/>
            <person name="Puiu D."/>
            <person name="Wang H."/>
            <person name="Twardziok S.O."/>
            <person name="Deal K.R."/>
            <person name="Huo N."/>
            <person name="Zhu T."/>
            <person name="Wang L."/>
            <person name="Wang Y."/>
            <person name="McGuire P.E."/>
            <person name="Liu S."/>
            <person name="Long H."/>
            <person name="Ramasamy R.K."/>
            <person name="Rodriguez J.C."/>
            <person name="Van S.L."/>
            <person name="Yuan L."/>
            <person name="Wang Z."/>
            <person name="Xia Z."/>
            <person name="Xiao L."/>
            <person name="Anderson O.D."/>
            <person name="Ouyang S."/>
            <person name="Liang Y."/>
            <person name="Zimin A.V."/>
            <person name="Pertea G."/>
            <person name="Qi P."/>
            <person name="Bennetzen J.L."/>
            <person name="Dai X."/>
            <person name="Dawson M.W."/>
            <person name="Muller H.G."/>
            <person name="Kugler K."/>
            <person name="Rivarola-Duarte L."/>
            <person name="Spannagl M."/>
            <person name="Mayer K.F.X."/>
            <person name="Lu F.H."/>
            <person name="Bevan M.W."/>
            <person name="Leroy P."/>
            <person name="Li P."/>
            <person name="You F.M."/>
            <person name="Sun Q."/>
            <person name="Liu Z."/>
            <person name="Lyons E."/>
            <person name="Wicker T."/>
            <person name="Salzberg S.L."/>
            <person name="Devos K.M."/>
            <person name="Dvorak J."/>
        </authorList>
    </citation>
    <scope>NUCLEOTIDE SEQUENCE [LARGE SCALE GENOMIC DNA]</scope>
    <source>
        <strain evidence="2">cv. AL8/78</strain>
    </source>
</reference>
<accession>A0A453F3R0</accession>
<dbReference type="STRING" id="200361.A0A453F3R0"/>
<reference evidence="2" key="4">
    <citation type="submission" date="2019-03" db="UniProtKB">
        <authorList>
            <consortium name="EnsemblPlants"/>
        </authorList>
    </citation>
    <scope>IDENTIFICATION</scope>
</reference>
<keyword evidence="3" id="KW-1185">Reference proteome</keyword>
<feature type="region of interest" description="Disordered" evidence="1">
    <location>
        <begin position="1"/>
        <end position="22"/>
    </location>
</feature>
<dbReference type="Proteomes" id="UP000015105">
    <property type="component" value="Chromosome 3D"/>
</dbReference>